<evidence type="ECO:0000313" key="2">
    <source>
        <dbReference type="EMBL" id="RXZ86092.1"/>
    </source>
</evidence>
<gene>
    <name evidence="1" type="ORF">BJ972_003254</name>
    <name evidence="2" type="ORF">ESP50_12920</name>
</gene>
<dbReference type="EMBL" id="SDPM01000006">
    <property type="protein sequence ID" value="RXZ86092.1"/>
    <property type="molecule type" value="Genomic_DNA"/>
</dbReference>
<evidence type="ECO:0000313" key="4">
    <source>
        <dbReference type="Proteomes" id="UP000581087"/>
    </source>
</evidence>
<name>A0A4Q2M885_9MICO</name>
<accession>A0A4Q2M885</accession>
<comment type="caution">
    <text evidence="2">The sequence shown here is derived from an EMBL/GenBank/DDBJ whole genome shotgun (WGS) entry which is preliminary data.</text>
</comment>
<sequence length="149" mass="16674">MTDYLPASLHSLLVDGVTRVNAHNVSLWRVSIREHDGERGEYLGGYSEPDARIVAQRVVDALTETQLFDPTIDAVQSGYGILITRNSRLAQARRQYADQADRLDRSREEVRRHVSGMLAFGESIARVSELAGVSRPTVTRWRDADAVHS</sequence>
<organism evidence="2 3">
    <name type="scientific">Agromyces atrinae</name>
    <dbReference type="NCBI Taxonomy" id="592376"/>
    <lineage>
        <taxon>Bacteria</taxon>
        <taxon>Bacillati</taxon>
        <taxon>Actinomycetota</taxon>
        <taxon>Actinomycetes</taxon>
        <taxon>Micrococcales</taxon>
        <taxon>Microbacteriaceae</taxon>
        <taxon>Agromyces</taxon>
    </lineage>
</organism>
<keyword evidence="3" id="KW-1185">Reference proteome</keyword>
<evidence type="ECO:0000313" key="1">
    <source>
        <dbReference type="EMBL" id="NYD68735.1"/>
    </source>
</evidence>
<dbReference type="RefSeq" id="WP_129175784.1">
    <property type="nucleotide sequence ID" value="NZ_JACCBI010000001.1"/>
</dbReference>
<dbReference type="Proteomes" id="UP000581087">
    <property type="component" value="Unassembled WGS sequence"/>
</dbReference>
<evidence type="ECO:0000313" key="3">
    <source>
        <dbReference type="Proteomes" id="UP000292686"/>
    </source>
</evidence>
<reference evidence="1 4" key="2">
    <citation type="submission" date="2020-07" db="EMBL/GenBank/DDBJ databases">
        <title>Sequencing the genomes of 1000 actinobacteria strains.</title>
        <authorList>
            <person name="Klenk H.-P."/>
        </authorList>
    </citation>
    <scope>NUCLEOTIDE SEQUENCE [LARGE SCALE GENOMIC DNA]</scope>
    <source>
        <strain evidence="1 4">DSM 23870</strain>
    </source>
</reference>
<dbReference type="AlphaFoldDB" id="A0A4Q2M885"/>
<proteinExistence type="predicted"/>
<protein>
    <submittedName>
        <fullName evidence="2">Uncharacterized protein</fullName>
    </submittedName>
</protein>
<dbReference type="EMBL" id="JACCBI010000001">
    <property type="protein sequence ID" value="NYD68735.1"/>
    <property type="molecule type" value="Genomic_DNA"/>
</dbReference>
<dbReference type="Proteomes" id="UP000292686">
    <property type="component" value="Unassembled WGS sequence"/>
</dbReference>
<reference evidence="2 3" key="1">
    <citation type="submission" date="2019-01" db="EMBL/GenBank/DDBJ databases">
        <title>Agromyces.</title>
        <authorList>
            <person name="Li J."/>
        </authorList>
    </citation>
    <scope>NUCLEOTIDE SEQUENCE [LARGE SCALE GENOMIC DNA]</scope>
    <source>
        <strain evidence="2 3">DSM 23870</strain>
    </source>
</reference>